<dbReference type="GO" id="GO:0008881">
    <property type="term" value="F:glutamate racemase activity"/>
    <property type="evidence" value="ECO:0007669"/>
    <property type="project" value="UniProtKB-UniRule"/>
</dbReference>
<dbReference type="InterPro" id="IPR015942">
    <property type="entry name" value="Asp/Glu/hydantoin_racemase"/>
</dbReference>
<dbReference type="NCBIfam" id="TIGR00067">
    <property type="entry name" value="glut_race"/>
    <property type="match status" value="1"/>
</dbReference>
<dbReference type="AlphaFoldDB" id="A0A9D1HYE4"/>
<proteinExistence type="inferred from homology"/>
<accession>A0A9D1HYE4</accession>
<dbReference type="HAMAP" id="MF_00258">
    <property type="entry name" value="Glu_racemase"/>
    <property type="match status" value="1"/>
</dbReference>
<dbReference type="GO" id="GO:0008360">
    <property type="term" value="P:regulation of cell shape"/>
    <property type="evidence" value="ECO:0007669"/>
    <property type="project" value="UniProtKB-KW"/>
</dbReference>
<name>A0A9D1HYE4_9ACTN</name>
<evidence type="ECO:0000256" key="4">
    <source>
        <dbReference type="ARBA" id="ARBA00022984"/>
    </source>
</evidence>
<evidence type="ECO:0000256" key="2">
    <source>
        <dbReference type="ARBA" id="ARBA00013090"/>
    </source>
</evidence>
<dbReference type="Proteomes" id="UP000824078">
    <property type="component" value="Unassembled WGS sequence"/>
</dbReference>
<dbReference type="EMBL" id="DVMQ01000018">
    <property type="protein sequence ID" value="HIU24572.1"/>
    <property type="molecule type" value="Genomic_DNA"/>
</dbReference>
<comment type="catalytic activity">
    <reaction evidence="1 8">
        <text>L-glutamate = D-glutamate</text>
        <dbReference type="Rhea" id="RHEA:12813"/>
        <dbReference type="ChEBI" id="CHEBI:29985"/>
        <dbReference type="ChEBI" id="CHEBI:29986"/>
        <dbReference type="EC" id="5.1.1.3"/>
    </reaction>
</comment>
<comment type="pathway">
    <text evidence="8">Cell wall biogenesis; peptidoglycan biosynthesis.</text>
</comment>
<evidence type="ECO:0000256" key="6">
    <source>
        <dbReference type="ARBA" id="ARBA00023316"/>
    </source>
</evidence>
<keyword evidence="3 8" id="KW-0133">Cell shape</keyword>
<feature type="active site" description="Proton donor/acceptor" evidence="8">
    <location>
        <position position="74"/>
    </location>
</feature>
<evidence type="ECO:0000256" key="3">
    <source>
        <dbReference type="ARBA" id="ARBA00022960"/>
    </source>
</evidence>
<evidence type="ECO:0000313" key="9">
    <source>
        <dbReference type="EMBL" id="HIU24572.1"/>
    </source>
</evidence>
<keyword evidence="6 8" id="KW-0961">Cell wall biogenesis/degradation</keyword>
<dbReference type="InterPro" id="IPR018187">
    <property type="entry name" value="Asp/Glu_racemase_AS_1"/>
</dbReference>
<dbReference type="Pfam" id="PF01177">
    <property type="entry name" value="Asp_Glu_race"/>
    <property type="match status" value="1"/>
</dbReference>
<reference evidence="9" key="1">
    <citation type="submission" date="2020-10" db="EMBL/GenBank/DDBJ databases">
        <authorList>
            <person name="Gilroy R."/>
        </authorList>
    </citation>
    <scope>NUCLEOTIDE SEQUENCE</scope>
    <source>
        <strain evidence="9">ChiHjej12B11-29160</strain>
    </source>
</reference>
<keyword evidence="4 8" id="KW-0573">Peptidoglycan synthesis</keyword>
<dbReference type="GO" id="GO:0071555">
    <property type="term" value="P:cell wall organization"/>
    <property type="evidence" value="ECO:0007669"/>
    <property type="project" value="UniProtKB-KW"/>
</dbReference>
<sequence length="304" mass="32644">MSSSKPIGVFDSGLGGLTVARAISAELPLEPIFYVGDTKRCPYGPRKQEEVCQFAFEVGTWLAARDVKLLVIACNTATAAALPMLQKTLPMPVIGVIAPGARAAVQATRSRRVGVLATEGTVASGSYERAIHAMDAGVTVVQQATPRFVQIVEHELASGNHLHEDWMRNKEIFDTEAIREVVAEDVAILRNHKIDTVVLGCTHFPLLAPEIRAALGDGVRVVSSAEETASEVRQILERRDELAASDESSRGAAGEPMYRFATTSDDITAFAVAGRFIFGHALDSIEHIDLATLSELAPKITDLA</sequence>
<keyword evidence="5 8" id="KW-0413">Isomerase</keyword>
<dbReference type="FunFam" id="3.40.50.1860:FF:000002">
    <property type="entry name" value="Glutamate racemase"/>
    <property type="match status" value="1"/>
</dbReference>
<dbReference type="PROSITE" id="PS00923">
    <property type="entry name" value="ASP_GLU_RACEMASE_1"/>
    <property type="match status" value="1"/>
</dbReference>
<feature type="binding site" evidence="8">
    <location>
        <begin position="43"/>
        <end position="44"/>
    </location>
    <ligand>
        <name>substrate</name>
    </ligand>
</feature>
<dbReference type="Gene3D" id="3.40.50.1860">
    <property type="match status" value="2"/>
</dbReference>
<dbReference type="GO" id="GO:0009252">
    <property type="term" value="P:peptidoglycan biosynthetic process"/>
    <property type="evidence" value="ECO:0007669"/>
    <property type="project" value="UniProtKB-UniRule"/>
</dbReference>
<evidence type="ECO:0000256" key="7">
    <source>
        <dbReference type="ARBA" id="ARBA00070053"/>
    </source>
</evidence>
<dbReference type="InterPro" id="IPR001920">
    <property type="entry name" value="Asp/Glu_race"/>
</dbReference>
<dbReference type="PANTHER" id="PTHR21198">
    <property type="entry name" value="GLUTAMATE RACEMASE"/>
    <property type="match status" value="1"/>
</dbReference>
<feature type="binding site" evidence="8">
    <location>
        <begin position="202"/>
        <end position="203"/>
    </location>
    <ligand>
        <name>substrate</name>
    </ligand>
</feature>
<gene>
    <name evidence="8" type="primary">murI</name>
    <name evidence="9" type="ORF">IAD17_06585</name>
</gene>
<evidence type="ECO:0000256" key="8">
    <source>
        <dbReference type="HAMAP-Rule" id="MF_00258"/>
    </source>
</evidence>
<dbReference type="EC" id="5.1.1.3" evidence="2 8"/>
<comment type="caution">
    <text evidence="9">The sequence shown here is derived from an EMBL/GenBank/DDBJ whole genome shotgun (WGS) entry which is preliminary data.</text>
</comment>
<feature type="binding site" evidence="8">
    <location>
        <begin position="11"/>
        <end position="12"/>
    </location>
    <ligand>
        <name>substrate</name>
    </ligand>
</feature>
<feature type="active site" description="Proton donor/acceptor" evidence="8">
    <location>
        <position position="201"/>
    </location>
</feature>
<dbReference type="SUPFAM" id="SSF53681">
    <property type="entry name" value="Aspartate/glutamate racemase"/>
    <property type="match status" value="2"/>
</dbReference>
<comment type="function">
    <text evidence="8">Provides the (R)-glutamate required for cell wall biosynthesis.</text>
</comment>
<evidence type="ECO:0000256" key="1">
    <source>
        <dbReference type="ARBA" id="ARBA00001602"/>
    </source>
</evidence>
<dbReference type="InterPro" id="IPR004391">
    <property type="entry name" value="Glu_race"/>
</dbReference>
<feature type="binding site" evidence="8">
    <location>
        <begin position="75"/>
        <end position="76"/>
    </location>
    <ligand>
        <name>substrate</name>
    </ligand>
</feature>
<evidence type="ECO:0000313" key="10">
    <source>
        <dbReference type="Proteomes" id="UP000824078"/>
    </source>
</evidence>
<reference evidence="9" key="2">
    <citation type="journal article" date="2021" name="PeerJ">
        <title>Extensive microbial diversity within the chicken gut microbiome revealed by metagenomics and culture.</title>
        <authorList>
            <person name="Gilroy R."/>
            <person name="Ravi A."/>
            <person name="Getino M."/>
            <person name="Pursley I."/>
            <person name="Horton D.L."/>
            <person name="Alikhan N.F."/>
            <person name="Baker D."/>
            <person name="Gharbi K."/>
            <person name="Hall N."/>
            <person name="Watson M."/>
            <person name="Adriaenssens E.M."/>
            <person name="Foster-Nyarko E."/>
            <person name="Jarju S."/>
            <person name="Secka A."/>
            <person name="Antonio M."/>
            <person name="Oren A."/>
            <person name="Chaudhuri R.R."/>
            <person name="La Ragione R."/>
            <person name="Hildebrand F."/>
            <person name="Pallen M.J."/>
        </authorList>
    </citation>
    <scope>NUCLEOTIDE SEQUENCE</scope>
    <source>
        <strain evidence="9">ChiHjej12B11-29160</strain>
    </source>
</reference>
<comment type="similarity">
    <text evidence="8">Belongs to the aspartate/glutamate racemases family.</text>
</comment>
<evidence type="ECO:0000256" key="5">
    <source>
        <dbReference type="ARBA" id="ARBA00023235"/>
    </source>
</evidence>
<organism evidence="9 10">
    <name type="scientific">Candidatus Coprovicinus avistercoris</name>
    <dbReference type="NCBI Taxonomy" id="2840754"/>
    <lineage>
        <taxon>Bacteria</taxon>
        <taxon>Bacillati</taxon>
        <taxon>Actinomycetota</taxon>
        <taxon>Coriobacteriia</taxon>
        <taxon>Coriobacteriales</taxon>
        <taxon>Coriobacteriaceae</taxon>
        <taxon>Coriobacteriaceae incertae sedis</taxon>
        <taxon>Candidatus Coprovicinus</taxon>
    </lineage>
</organism>
<protein>
    <recommendedName>
        <fullName evidence="7 8">Glutamate racemase</fullName>
        <ecNumber evidence="2 8">5.1.1.3</ecNumber>
    </recommendedName>
</protein>
<dbReference type="PANTHER" id="PTHR21198:SF2">
    <property type="entry name" value="GLUTAMATE RACEMASE"/>
    <property type="match status" value="1"/>
</dbReference>
<dbReference type="PROSITE" id="PS00924">
    <property type="entry name" value="ASP_GLU_RACEMASE_2"/>
    <property type="match status" value="1"/>
</dbReference>
<dbReference type="InterPro" id="IPR033134">
    <property type="entry name" value="Asp/Glu_racemase_AS_2"/>
</dbReference>